<dbReference type="SUPFAM" id="SSF56784">
    <property type="entry name" value="HAD-like"/>
    <property type="match status" value="1"/>
</dbReference>
<dbReference type="InterPro" id="IPR036412">
    <property type="entry name" value="HAD-like_sf"/>
</dbReference>
<evidence type="ECO:0000256" key="2">
    <source>
        <dbReference type="ARBA" id="ARBA00005628"/>
    </source>
</evidence>
<dbReference type="InterPro" id="IPR006549">
    <property type="entry name" value="HAD-SF_hydro_IIIA"/>
</dbReference>
<dbReference type="NCBIfam" id="TIGR01656">
    <property type="entry name" value="Histidinol-ppas"/>
    <property type="match status" value="1"/>
</dbReference>
<dbReference type="Proteomes" id="UP000824264">
    <property type="component" value="Unassembled WGS sequence"/>
</dbReference>
<accession>A0A9D1QYY2</accession>
<evidence type="ECO:0000256" key="3">
    <source>
        <dbReference type="ARBA" id="ARBA00022490"/>
    </source>
</evidence>
<dbReference type="AlphaFoldDB" id="A0A9D1QYY2"/>
<dbReference type="Pfam" id="PF13242">
    <property type="entry name" value="Hydrolase_like"/>
    <property type="match status" value="1"/>
</dbReference>
<dbReference type="NCBIfam" id="TIGR01662">
    <property type="entry name" value="HAD-SF-IIIA"/>
    <property type="match status" value="1"/>
</dbReference>
<protein>
    <recommendedName>
        <fullName evidence="7">D,D-heptose 1,7-bisphosphate phosphatase</fullName>
    </recommendedName>
</protein>
<reference evidence="8" key="1">
    <citation type="journal article" date="2021" name="PeerJ">
        <title>Extensive microbial diversity within the chicken gut microbiome revealed by metagenomics and culture.</title>
        <authorList>
            <person name="Gilroy R."/>
            <person name="Ravi A."/>
            <person name="Getino M."/>
            <person name="Pursley I."/>
            <person name="Horton D.L."/>
            <person name="Alikhan N.F."/>
            <person name="Baker D."/>
            <person name="Gharbi K."/>
            <person name="Hall N."/>
            <person name="Watson M."/>
            <person name="Adriaenssens E.M."/>
            <person name="Foster-Nyarko E."/>
            <person name="Jarju S."/>
            <person name="Secka A."/>
            <person name="Antonio M."/>
            <person name="Oren A."/>
            <person name="Chaudhuri R.R."/>
            <person name="La Ragione R."/>
            <person name="Hildebrand F."/>
            <person name="Pallen M.J."/>
        </authorList>
    </citation>
    <scope>NUCLEOTIDE SEQUENCE</scope>
    <source>
        <strain evidence="8">ChiSxjej5B17-1746</strain>
    </source>
</reference>
<evidence type="ECO:0000313" key="9">
    <source>
        <dbReference type="Proteomes" id="UP000824264"/>
    </source>
</evidence>
<organism evidence="8 9">
    <name type="scientific">Candidatus Bilophila faecipullorum</name>
    <dbReference type="NCBI Taxonomy" id="2838482"/>
    <lineage>
        <taxon>Bacteria</taxon>
        <taxon>Pseudomonadati</taxon>
        <taxon>Thermodesulfobacteriota</taxon>
        <taxon>Desulfovibrionia</taxon>
        <taxon>Desulfovibrionales</taxon>
        <taxon>Desulfovibrionaceae</taxon>
        <taxon>Bilophila</taxon>
    </lineage>
</organism>
<keyword evidence="6" id="KW-0119">Carbohydrate metabolism</keyword>
<dbReference type="EMBL" id="DXGI01000042">
    <property type="protein sequence ID" value="HIW77750.1"/>
    <property type="molecule type" value="Genomic_DNA"/>
</dbReference>
<gene>
    <name evidence="8" type="ORF">H9874_01210</name>
</gene>
<comment type="similarity">
    <text evidence="2">Belongs to the GmhB family.</text>
</comment>
<dbReference type="InterPro" id="IPR004446">
    <property type="entry name" value="Heptose_bisP_phosphatase"/>
</dbReference>
<name>A0A9D1QYY2_9BACT</name>
<dbReference type="GO" id="GO:0005975">
    <property type="term" value="P:carbohydrate metabolic process"/>
    <property type="evidence" value="ECO:0007669"/>
    <property type="project" value="InterPro"/>
</dbReference>
<proteinExistence type="inferred from homology"/>
<dbReference type="InterPro" id="IPR006543">
    <property type="entry name" value="Histidinol-phos"/>
</dbReference>
<comment type="caution">
    <text evidence="8">The sequence shown here is derived from an EMBL/GenBank/DDBJ whole genome shotgun (WGS) entry which is preliminary data.</text>
</comment>
<evidence type="ECO:0000256" key="4">
    <source>
        <dbReference type="ARBA" id="ARBA00022723"/>
    </source>
</evidence>
<dbReference type="InterPro" id="IPR023214">
    <property type="entry name" value="HAD_sf"/>
</dbReference>
<evidence type="ECO:0000256" key="1">
    <source>
        <dbReference type="ARBA" id="ARBA00004496"/>
    </source>
</evidence>
<keyword evidence="5 8" id="KW-0378">Hydrolase</keyword>
<evidence type="ECO:0000313" key="8">
    <source>
        <dbReference type="EMBL" id="HIW77750.1"/>
    </source>
</evidence>
<dbReference type="Gene3D" id="3.40.50.1000">
    <property type="entry name" value="HAD superfamily/HAD-like"/>
    <property type="match status" value="1"/>
</dbReference>
<dbReference type="GO" id="GO:0005737">
    <property type="term" value="C:cytoplasm"/>
    <property type="evidence" value="ECO:0007669"/>
    <property type="project" value="UniProtKB-SubCell"/>
</dbReference>
<evidence type="ECO:0000256" key="6">
    <source>
        <dbReference type="ARBA" id="ARBA00023277"/>
    </source>
</evidence>
<dbReference type="GO" id="GO:0016791">
    <property type="term" value="F:phosphatase activity"/>
    <property type="evidence" value="ECO:0007669"/>
    <property type="project" value="InterPro"/>
</dbReference>
<keyword evidence="4" id="KW-0479">Metal-binding</keyword>
<dbReference type="PANTHER" id="PTHR42891">
    <property type="entry name" value="D-GLYCERO-BETA-D-MANNO-HEPTOSE-1,7-BISPHOSPHATE 7-PHOSPHATASE"/>
    <property type="match status" value="1"/>
</dbReference>
<keyword evidence="3" id="KW-0963">Cytoplasm</keyword>
<evidence type="ECO:0000256" key="7">
    <source>
        <dbReference type="ARBA" id="ARBA00031828"/>
    </source>
</evidence>
<evidence type="ECO:0000256" key="5">
    <source>
        <dbReference type="ARBA" id="ARBA00022801"/>
    </source>
</evidence>
<dbReference type="GO" id="GO:0046872">
    <property type="term" value="F:metal ion binding"/>
    <property type="evidence" value="ECO:0007669"/>
    <property type="project" value="UniProtKB-KW"/>
</dbReference>
<comment type="subcellular location">
    <subcellularLocation>
        <location evidence="1">Cytoplasm</location>
    </subcellularLocation>
</comment>
<reference evidence="8" key="2">
    <citation type="submission" date="2021-04" db="EMBL/GenBank/DDBJ databases">
        <authorList>
            <person name="Gilroy R."/>
        </authorList>
    </citation>
    <scope>NUCLEOTIDE SEQUENCE</scope>
    <source>
        <strain evidence="8">ChiSxjej5B17-1746</strain>
    </source>
</reference>
<sequence length="204" mass="21348">MAFVRAVLLDRDGTLIEDRHYLADPAGVVLLPGVGSALARLARDGRRLFMVSNQSGVGRGYFDEEAVRACQRRLEELLGGCGVRLDDAVWCPHAPEAACSCRKPLPGLFEALRERHGLSPETTVMIGDKLDDLAFAANAGLAAGILVLSGKGAAEAREAGLPIPASGYAECPGLPRRVVAADFAAAAAWIEKASAEGASLPEEG</sequence>
<dbReference type="PANTHER" id="PTHR42891:SF1">
    <property type="entry name" value="D-GLYCERO-BETA-D-MANNO-HEPTOSE-1,7-BISPHOSPHATE 7-PHOSPHATASE"/>
    <property type="match status" value="1"/>
</dbReference>